<dbReference type="Pfam" id="PF01156">
    <property type="entry name" value="IU_nuc_hydro"/>
    <property type="match status" value="1"/>
</dbReference>
<dbReference type="GO" id="GO:0016799">
    <property type="term" value="F:hydrolase activity, hydrolyzing N-glycosyl compounds"/>
    <property type="evidence" value="ECO:0007669"/>
    <property type="project" value="InterPro"/>
</dbReference>
<accession>A0A0D6MHF1</accession>
<feature type="chain" id="PRO_5002308026" evidence="1">
    <location>
        <begin position="26"/>
        <end position="363"/>
    </location>
</feature>
<keyword evidence="1" id="KW-0732">Signal</keyword>
<dbReference type="STRING" id="1231623.Tasa_003_104"/>
<dbReference type="InterPro" id="IPR001910">
    <property type="entry name" value="Inosine/uridine_hydrolase_dom"/>
</dbReference>
<dbReference type="EMBL" id="BALE01000003">
    <property type="protein sequence ID" value="GAN52926.1"/>
    <property type="molecule type" value="Genomic_DNA"/>
</dbReference>
<evidence type="ECO:0000259" key="2">
    <source>
        <dbReference type="Pfam" id="PF01156"/>
    </source>
</evidence>
<dbReference type="InterPro" id="IPR052775">
    <property type="entry name" value="IUN_hydrolase"/>
</dbReference>
<evidence type="ECO:0000313" key="3">
    <source>
        <dbReference type="EMBL" id="GAN52926.1"/>
    </source>
</evidence>
<gene>
    <name evidence="3" type="ORF">Tasa_003_104</name>
</gene>
<dbReference type="PANTHER" id="PTHR46190">
    <property type="entry name" value="SI:CH211-201H21.5-RELATED"/>
    <property type="match status" value="1"/>
</dbReference>
<name>A0A0D6MHF1_9PROT</name>
<proteinExistence type="predicted"/>
<dbReference type="SUPFAM" id="SSF53590">
    <property type="entry name" value="Nucleoside hydrolase"/>
    <property type="match status" value="1"/>
</dbReference>
<comment type="caution">
    <text evidence="3">The sequence shown here is derived from an EMBL/GenBank/DDBJ whole genome shotgun (WGS) entry which is preliminary data.</text>
</comment>
<reference evidence="3 4" key="1">
    <citation type="submission" date="2012-10" db="EMBL/GenBank/DDBJ databases">
        <title>Genome sequencing of Tanticharoenia sakaeratensis NBRC 103193.</title>
        <authorList>
            <person name="Azuma Y."/>
            <person name="Hadano H."/>
            <person name="Hirakawa H."/>
            <person name="Matsushita K."/>
        </authorList>
    </citation>
    <scope>NUCLEOTIDE SEQUENCE [LARGE SCALE GENOMIC DNA]</scope>
    <source>
        <strain evidence="3 4">NBRC 103193</strain>
    </source>
</reference>
<dbReference type="AlphaFoldDB" id="A0A0D6MHF1"/>
<dbReference type="RefSeq" id="WP_048846325.1">
    <property type="nucleotide sequence ID" value="NZ_BALE01000003.1"/>
</dbReference>
<sequence>MPAFKRLFCAALLAGALHPPGMARAQTPQFVIEDNDYDGPGGSNVQSVIPLLAAPNVQVLGFTVSTGDGWENANSAHLRRFLEIAHRTDVPVYDGAVYPLMNTVAAMKMHEQQFGPLPWKGAWGGAGSIETASPTQPPLKPLREGDPKLAAQSEEAALFLIRTVHRHPHQVTIFEAGAMTNLALAIRLDPTFASTAKQLVFMGGLIDTNMSAINGNAAYTDDFNLVFDPEAAHITLTADWPKITAVGNISAKLMLSRADLAALQDHPSPVTRYMQTYYDPMPLWDEMAAAIVVDPALITKSQTVYMDVETRPGIDYGRAHVWTRAQAPVNMGVRPVDLVEQVNEPAFLTRFRKDAQSLGTTTP</sequence>
<feature type="domain" description="Inosine/uridine-preferring nucleoside hydrolase" evidence="2">
    <location>
        <begin position="45"/>
        <end position="348"/>
    </location>
</feature>
<evidence type="ECO:0000313" key="4">
    <source>
        <dbReference type="Proteomes" id="UP000032679"/>
    </source>
</evidence>
<dbReference type="OrthoDB" id="9797882at2"/>
<keyword evidence="3" id="KW-0378">Hydrolase</keyword>
<dbReference type="Gene3D" id="3.90.245.10">
    <property type="entry name" value="Ribonucleoside hydrolase-like"/>
    <property type="match status" value="1"/>
</dbReference>
<dbReference type="InterPro" id="IPR036452">
    <property type="entry name" value="Ribo_hydro-like"/>
</dbReference>
<protein>
    <submittedName>
        <fullName evidence="3">Pyrimidine-specific ribonucleoside hydrolase</fullName>
    </submittedName>
</protein>
<keyword evidence="4" id="KW-1185">Reference proteome</keyword>
<dbReference type="PANTHER" id="PTHR46190:SF1">
    <property type="entry name" value="SI:CH211-201H21.5"/>
    <property type="match status" value="1"/>
</dbReference>
<feature type="signal peptide" evidence="1">
    <location>
        <begin position="1"/>
        <end position="25"/>
    </location>
</feature>
<evidence type="ECO:0000256" key="1">
    <source>
        <dbReference type="SAM" id="SignalP"/>
    </source>
</evidence>
<organism evidence="3 4">
    <name type="scientific">Tanticharoenia sakaeratensis NBRC 103193</name>
    <dbReference type="NCBI Taxonomy" id="1231623"/>
    <lineage>
        <taxon>Bacteria</taxon>
        <taxon>Pseudomonadati</taxon>
        <taxon>Pseudomonadota</taxon>
        <taxon>Alphaproteobacteria</taxon>
        <taxon>Acetobacterales</taxon>
        <taxon>Acetobacteraceae</taxon>
        <taxon>Tanticharoenia</taxon>
    </lineage>
</organism>
<dbReference type="Proteomes" id="UP000032679">
    <property type="component" value="Unassembled WGS sequence"/>
</dbReference>